<protein>
    <submittedName>
        <fullName evidence="1">Uncharacterized protein</fullName>
    </submittedName>
</protein>
<name>A0A1J4J924_9EUKA</name>
<gene>
    <name evidence="1" type="ORF">TRFO_39992</name>
</gene>
<dbReference type="EMBL" id="MLAK01001374">
    <property type="protein sequence ID" value="OHS93724.1"/>
    <property type="molecule type" value="Genomic_DNA"/>
</dbReference>
<evidence type="ECO:0000313" key="2">
    <source>
        <dbReference type="Proteomes" id="UP000179807"/>
    </source>
</evidence>
<evidence type="ECO:0000313" key="1">
    <source>
        <dbReference type="EMBL" id="OHS93724.1"/>
    </source>
</evidence>
<dbReference type="VEuPathDB" id="TrichDB:TRFO_39992"/>
<organism evidence="1 2">
    <name type="scientific">Tritrichomonas foetus</name>
    <dbReference type="NCBI Taxonomy" id="1144522"/>
    <lineage>
        <taxon>Eukaryota</taxon>
        <taxon>Metamonada</taxon>
        <taxon>Parabasalia</taxon>
        <taxon>Tritrichomonadida</taxon>
        <taxon>Tritrichomonadidae</taxon>
        <taxon>Tritrichomonas</taxon>
    </lineage>
</organism>
<dbReference type="GeneID" id="94847653"/>
<proteinExistence type="predicted"/>
<comment type="caution">
    <text evidence="1">The sequence shown here is derived from an EMBL/GenBank/DDBJ whole genome shotgun (WGS) entry which is preliminary data.</text>
</comment>
<dbReference type="RefSeq" id="XP_068346861.1">
    <property type="nucleotide sequence ID" value="XM_068512949.1"/>
</dbReference>
<sequence length="272" mass="32124">MEWPVEMDLGHGCHMDVFLSIRSNAGEIFLDYTDVTKEQIILDKLSSFNRIEFDENNPLHITFKGPNSTRSFKFKDEDAVSNVWSYLQNFVRFDSIVGKCRAYYIVPLDQKPTIMESAKTLIESIFSRKPSHSPKDLDISPPEAIISNIVHESLSDLHIVELNENNYDEFFDVDGTFKEDVCMSNIEIKFDYSFNLWKRILNINPTEEDSEDYLRLLKQWNPVFENQWKHNFRLRQFVFSLENDLKDSHLPPDLRKLTFEILMSCMYLIFCF</sequence>
<accession>A0A1J4J924</accession>
<dbReference type="Proteomes" id="UP000179807">
    <property type="component" value="Unassembled WGS sequence"/>
</dbReference>
<dbReference type="AlphaFoldDB" id="A0A1J4J924"/>
<keyword evidence="2" id="KW-1185">Reference proteome</keyword>
<dbReference type="OrthoDB" id="10615461at2759"/>
<reference evidence="1" key="1">
    <citation type="submission" date="2016-10" db="EMBL/GenBank/DDBJ databases">
        <authorList>
            <person name="Benchimol M."/>
            <person name="Almeida L.G."/>
            <person name="Vasconcelos A.T."/>
            <person name="Perreira-Neves A."/>
            <person name="Rosa I.A."/>
            <person name="Tasca T."/>
            <person name="Bogo M.R."/>
            <person name="de Souza W."/>
        </authorList>
    </citation>
    <scope>NUCLEOTIDE SEQUENCE [LARGE SCALE GENOMIC DNA]</scope>
    <source>
        <strain evidence="1">K</strain>
    </source>
</reference>